<dbReference type="RefSeq" id="WP_078077599.1">
    <property type="nucleotide sequence ID" value="NZ_CP018047.1"/>
</dbReference>
<accession>A0A1U9QXI3</accession>
<dbReference type="OrthoDB" id="4308386at2"/>
<dbReference type="KEGG" id="snw:BBN63_25045"/>
<dbReference type="Proteomes" id="UP000189677">
    <property type="component" value="Chromosome"/>
</dbReference>
<dbReference type="EMBL" id="CP018047">
    <property type="protein sequence ID" value="AQU68966.1"/>
    <property type="molecule type" value="Genomic_DNA"/>
</dbReference>
<gene>
    <name evidence="1" type="ORF">BBN63_25045</name>
</gene>
<evidence type="ECO:0000313" key="1">
    <source>
        <dbReference type="EMBL" id="AQU68966.1"/>
    </source>
</evidence>
<protein>
    <submittedName>
        <fullName evidence="1">Uncharacterized protein</fullName>
    </submittedName>
</protein>
<proteinExistence type="predicted"/>
<name>A0A1U9QXI3_STRNV</name>
<dbReference type="AlphaFoldDB" id="A0A1U9QXI3"/>
<evidence type="ECO:0000313" key="2">
    <source>
        <dbReference type="Proteomes" id="UP000189677"/>
    </source>
</evidence>
<keyword evidence="2" id="KW-1185">Reference proteome</keyword>
<sequence>MTSAPHTFTDALGAFESAVRDQDGERFDRALPLLHRAFQAADQDELRGEAARLAALLDQVPPGPRAVTAVLVGACVERGADPLPCAPGLFAAVREAFTAALEFTGRWTATGGGELPDPGEDELGDEVIDRVGFEAALGWWTMPEWRMASLALLNSKAVRRWIASDGGELRALVERVQAAAGDAGEELKGLVYALRVLDDEPLVVLHRATRTAYLMRMTGIGDNFQLHTLVAGALIGGLHVPGDGPTPEAVAMCRDKEGQVLTVGTYNLSAPDGSWIWNEGTPSDIPVVDGARLLVLDPPPYERSWPAGRYFPGMSGDLVLERVLGRDEAESWYARVADPK</sequence>
<organism evidence="1 2">
    <name type="scientific">Streptomyces niveus</name>
    <name type="common">Streptomyces spheroides</name>
    <dbReference type="NCBI Taxonomy" id="193462"/>
    <lineage>
        <taxon>Bacteria</taxon>
        <taxon>Bacillati</taxon>
        <taxon>Actinomycetota</taxon>
        <taxon>Actinomycetes</taxon>
        <taxon>Kitasatosporales</taxon>
        <taxon>Streptomycetaceae</taxon>
        <taxon>Streptomyces</taxon>
    </lineage>
</organism>
<reference evidence="1 2" key="1">
    <citation type="submission" date="2016-11" db="EMBL/GenBank/DDBJ databases">
        <title>Complete genome sequence of Streptomyces niveus SCSIO 3406.</title>
        <authorList>
            <person name="Zhu Q."/>
            <person name="Cheng W."/>
            <person name="Song Y."/>
            <person name="Li Q."/>
            <person name="Ju J."/>
        </authorList>
    </citation>
    <scope>NUCLEOTIDE SEQUENCE [LARGE SCALE GENOMIC DNA]</scope>
    <source>
        <strain evidence="1 2">SCSIO 3406</strain>
    </source>
</reference>